<evidence type="ECO:0000256" key="7">
    <source>
        <dbReference type="ARBA" id="ARBA00022989"/>
    </source>
</evidence>
<evidence type="ECO:0000256" key="2">
    <source>
        <dbReference type="ARBA" id="ARBA00022448"/>
    </source>
</evidence>
<dbReference type="Proteomes" id="UP000708208">
    <property type="component" value="Unassembled WGS sequence"/>
</dbReference>
<evidence type="ECO:0000313" key="16">
    <source>
        <dbReference type="Proteomes" id="UP000708208"/>
    </source>
</evidence>
<dbReference type="GO" id="GO:0034702">
    <property type="term" value="C:monoatomic ion channel complex"/>
    <property type="evidence" value="ECO:0007669"/>
    <property type="project" value="UniProtKB-KW"/>
</dbReference>
<evidence type="ECO:0000256" key="3">
    <source>
        <dbReference type="ARBA" id="ARBA00022538"/>
    </source>
</evidence>
<dbReference type="PANTHER" id="PTHR11767:SF102">
    <property type="entry name" value="INWARDLY RECTIFYING POTASSIUM CHANNEL 1, ISOFORM F"/>
    <property type="match status" value="1"/>
</dbReference>
<name>A0A8J2K8B9_9HEXA</name>
<evidence type="ECO:0000256" key="10">
    <source>
        <dbReference type="ARBA" id="ARBA00023303"/>
    </source>
</evidence>
<comment type="similarity">
    <text evidence="11">Belongs to the inward rectifier-type potassium channel (TC 1.A.2.1) family.</text>
</comment>
<organism evidence="15 16">
    <name type="scientific">Allacma fusca</name>
    <dbReference type="NCBI Taxonomy" id="39272"/>
    <lineage>
        <taxon>Eukaryota</taxon>
        <taxon>Metazoa</taxon>
        <taxon>Ecdysozoa</taxon>
        <taxon>Arthropoda</taxon>
        <taxon>Hexapoda</taxon>
        <taxon>Collembola</taxon>
        <taxon>Symphypleona</taxon>
        <taxon>Sminthuridae</taxon>
        <taxon>Allacma</taxon>
    </lineage>
</organism>
<evidence type="ECO:0008006" key="17">
    <source>
        <dbReference type="Google" id="ProtNLM"/>
    </source>
</evidence>
<keyword evidence="3 11" id="KW-0633">Potassium transport</keyword>
<feature type="transmembrane region" description="Helical" evidence="12">
    <location>
        <begin position="104"/>
        <end position="127"/>
    </location>
</feature>
<evidence type="ECO:0000256" key="9">
    <source>
        <dbReference type="ARBA" id="ARBA00023136"/>
    </source>
</evidence>
<dbReference type="GO" id="GO:0034765">
    <property type="term" value="P:regulation of monoatomic ion transmembrane transport"/>
    <property type="evidence" value="ECO:0007669"/>
    <property type="project" value="TreeGrafter"/>
</dbReference>
<keyword evidence="4 11" id="KW-0812">Transmembrane</keyword>
<dbReference type="OrthoDB" id="273257at2759"/>
<evidence type="ECO:0000313" key="15">
    <source>
        <dbReference type="EMBL" id="CAG7734700.1"/>
    </source>
</evidence>
<keyword evidence="9 12" id="KW-0472">Membrane</keyword>
<dbReference type="InterPro" id="IPR016449">
    <property type="entry name" value="K_chnl_inward-rec_Kir"/>
</dbReference>
<keyword evidence="6 11" id="KW-0630">Potassium</keyword>
<sequence>TRSLLEDTSETDIMDKHDATLSTYMLSADHSNLYMSTGLASSYGALQLSSSSDLPIDMRRRGKLPPRCVTKEGKCKFEARNVEQKSLRFLGDIFTSLLEVRWRWVLFFLCLVYFGSWSFFACGWYGILWIHGDFENFGVADWKPCITNISNFASAFLFSVETQHTTGYGFYHLGDECPTAIILLCIQSIVGVLLEGLLVGLVFVKMSRAKKRSATLIFSKYALICQRDGKLCFMFRVGDVRTNTHLLETHIRAQVIRKRTTLEGEVINFFQEELQISGNKEKSGKILLFWPTTVVHHIDSSSPLYDLCPSDLTCHNLNFEIIVVLEGIVESTGLTVQARSSYLPSEILWGYRFEELQTTKSVSSGERIIDYSLFHETFPVTTTTLSASELDLSIPKQET</sequence>
<dbReference type="EMBL" id="CAJVCH010274831">
    <property type="protein sequence ID" value="CAG7734700.1"/>
    <property type="molecule type" value="Genomic_DNA"/>
</dbReference>
<feature type="non-terminal residue" evidence="15">
    <location>
        <position position="1"/>
    </location>
</feature>
<dbReference type="GO" id="GO:1990573">
    <property type="term" value="P:potassium ion import across plasma membrane"/>
    <property type="evidence" value="ECO:0007669"/>
    <property type="project" value="TreeGrafter"/>
</dbReference>
<evidence type="ECO:0000256" key="8">
    <source>
        <dbReference type="ARBA" id="ARBA00023065"/>
    </source>
</evidence>
<dbReference type="PANTHER" id="PTHR11767">
    <property type="entry name" value="INWARD RECTIFIER POTASSIUM CHANNEL"/>
    <property type="match status" value="1"/>
</dbReference>
<evidence type="ECO:0000259" key="14">
    <source>
        <dbReference type="Pfam" id="PF17655"/>
    </source>
</evidence>
<dbReference type="GO" id="GO:0005886">
    <property type="term" value="C:plasma membrane"/>
    <property type="evidence" value="ECO:0007669"/>
    <property type="project" value="TreeGrafter"/>
</dbReference>
<keyword evidence="7 12" id="KW-1133">Transmembrane helix</keyword>
<keyword evidence="5 11" id="KW-0851">Voltage-gated channel</keyword>
<evidence type="ECO:0000256" key="4">
    <source>
        <dbReference type="ARBA" id="ARBA00022692"/>
    </source>
</evidence>
<comment type="subcellular location">
    <subcellularLocation>
        <location evidence="1 11">Membrane</location>
        <topology evidence="1 11">Multi-pass membrane protein</topology>
    </subcellularLocation>
</comment>
<evidence type="ECO:0000256" key="6">
    <source>
        <dbReference type="ARBA" id="ARBA00022958"/>
    </source>
</evidence>
<gene>
    <name evidence="15" type="ORF">AFUS01_LOCUS23076</name>
</gene>
<keyword evidence="8 11" id="KW-0406">Ion transport</keyword>
<evidence type="ECO:0000259" key="13">
    <source>
        <dbReference type="Pfam" id="PF01007"/>
    </source>
</evidence>
<dbReference type="AlphaFoldDB" id="A0A8J2K8B9"/>
<evidence type="ECO:0000256" key="12">
    <source>
        <dbReference type="SAM" id="Phobius"/>
    </source>
</evidence>
<dbReference type="InterPro" id="IPR041647">
    <property type="entry name" value="IRK_C"/>
</dbReference>
<dbReference type="InterPro" id="IPR040445">
    <property type="entry name" value="Kir_TM"/>
</dbReference>
<keyword evidence="16" id="KW-1185">Reference proteome</keyword>
<protein>
    <recommendedName>
        <fullName evidence="17">Inward rectifier potassium channel irk-1</fullName>
    </recommendedName>
</protein>
<dbReference type="Pfam" id="PF01007">
    <property type="entry name" value="IRK"/>
    <property type="match status" value="1"/>
</dbReference>
<dbReference type="PIRSF" id="PIRSF005465">
    <property type="entry name" value="GIRK_kir"/>
    <property type="match status" value="1"/>
</dbReference>
<dbReference type="GO" id="GO:0005242">
    <property type="term" value="F:inward rectifier potassium channel activity"/>
    <property type="evidence" value="ECO:0007669"/>
    <property type="project" value="InterPro"/>
</dbReference>
<proteinExistence type="inferred from homology"/>
<keyword evidence="10 11" id="KW-0407">Ion channel</keyword>
<dbReference type="Pfam" id="PF17655">
    <property type="entry name" value="IRK_C"/>
    <property type="match status" value="1"/>
</dbReference>
<feature type="transmembrane region" description="Helical" evidence="12">
    <location>
        <begin position="180"/>
        <end position="204"/>
    </location>
</feature>
<evidence type="ECO:0000256" key="11">
    <source>
        <dbReference type="RuleBase" id="RU003822"/>
    </source>
</evidence>
<dbReference type="FunFam" id="1.10.287.70:FF:000019">
    <property type="entry name" value="G protein-activated inward rectifier potassium channel 1"/>
    <property type="match status" value="1"/>
</dbReference>
<comment type="caution">
    <text evidence="15">The sequence shown here is derived from an EMBL/GenBank/DDBJ whole genome shotgun (WGS) entry which is preliminary data.</text>
</comment>
<evidence type="ECO:0000256" key="1">
    <source>
        <dbReference type="ARBA" id="ARBA00004141"/>
    </source>
</evidence>
<evidence type="ECO:0000256" key="5">
    <source>
        <dbReference type="ARBA" id="ARBA00022882"/>
    </source>
</evidence>
<accession>A0A8J2K8B9</accession>
<feature type="domain" description="Potassium channel inwardly rectifying transmembrane" evidence="13">
    <location>
        <begin position="69"/>
        <end position="209"/>
    </location>
</feature>
<reference evidence="15" key="1">
    <citation type="submission" date="2021-06" db="EMBL/GenBank/DDBJ databases">
        <authorList>
            <person name="Hodson N. C."/>
            <person name="Mongue J. A."/>
            <person name="Jaron S. K."/>
        </authorList>
    </citation>
    <scope>NUCLEOTIDE SEQUENCE</scope>
</reference>
<keyword evidence="2 11" id="KW-0813">Transport</keyword>
<feature type="domain" description="Inward rectifier potassium channel C-terminal" evidence="14">
    <location>
        <begin position="216"/>
        <end position="391"/>
    </location>
</feature>